<feature type="transmembrane region" description="Helical" evidence="1">
    <location>
        <begin position="259"/>
        <end position="278"/>
    </location>
</feature>
<feature type="transmembrane region" description="Helical" evidence="1">
    <location>
        <begin position="175"/>
        <end position="195"/>
    </location>
</feature>
<feature type="transmembrane region" description="Helical" evidence="1">
    <location>
        <begin position="35"/>
        <end position="51"/>
    </location>
</feature>
<evidence type="ECO:0008006" key="4">
    <source>
        <dbReference type="Google" id="ProtNLM"/>
    </source>
</evidence>
<comment type="caution">
    <text evidence="2">The sequence shown here is derived from an EMBL/GenBank/DDBJ whole genome shotgun (WGS) entry which is preliminary data.</text>
</comment>
<evidence type="ECO:0000256" key="1">
    <source>
        <dbReference type="SAM" id="Phobius"/>
    </source>
</evidence>
<evidence type="ECO:0000313" key="2">
    <source>
        <dbReference type="EMBL" id="MCP1257839.1"/>
    </source>
</evidence>
<feature type="transmembrane region" description="Helical" evidence="1">
    <location>
        <begin position="150"/>
        <end position="169"/>
    </location>
</feature>
<evidence type="ECO:0000313" key="3">
    <source>
        <dbReference type="Proteomes" id="UP001523528"/>
    </source>
</evidence>
<proteinExistence type="predicted"/>
<gene>
    <name evidence="2" type="ORF">NKW50_04445</name>
</gene>
<keyword evidence="3" id="KW-1185">Reference proteome</keyword>
<name>A0ABT1EY11_9PROT</name>
<keyword evidence="1" id="KW-0812">Transmembrane</keyword>
<accession>A0ABT1EY11</accession>
<feature type="transmembrane region" description="Helical" evidence="1">
    <location>
        <begin position="103"/>
        <end position="121"/>
    </location>
</feature>
<sequence>MTQPRHSAMAEPGHGTDHALCHSEQSMRTLRMTDTTLQLVATLAMLAWSLLARTTPAALAGVCIALLFPASVRVCSVLLHWLPVATGVRPHREHPPTQQQRHELMAGCLLVAACTLTLLIYTPPSVALADGLALTLANALVQFDRREGWLPNALLMPMLFCGLLAGFGLGHAGSAIAGACGGWLLGGAGLLGLSITRRGNFMSTPDVLLLCACGAWVGLGGLWAFMLLAGGGLWAVRTVRRTTHTPMVQAAIGASTRPIWRYPTALPCAVGLLAVFLLRNSPALPHWVQFILGG</sequence>
<feature type="transmembrane region" description="Helical" evidence="1">
    <location>
        <begin position="57"/>
        <end position="82"/>
    </location>
</feature>
<keyword evidence="1" id="KW-1133">Transmembrane helix</keyword>
<dbReference type="RefSeq" id="WP_165991386.1">
    <property type="nucleotide sequence ID" value="NZ_JAMYZY010000004.1"/>
</dbReference>
<feature type="transmembrane region" description="Helical" evidence="1">
    <location>
        <begin position="207"/>
        <end position="236"/>
    </location>
</feature>
<reference evidence="2 3" key="1">
    <citation type="submission" date="2022-06" db="EMBL/GenBank/DDBJ databases">
        <title>Acetobacer genomes from food samples.</title>
        <authorList>
            <person name="Sombolestani A."/>
        </authorList>
    </citation>
    <scope>NUCLEOTIDE SEQUENCE [LARGE SCALE GENOMIC DNA]</scope>
    <source>
        <strain evidence="2 3">R-83285</strain>
    </source>
</reference>
<dbReference type="Proteomes" id="UP001523528">
    <property type="component" value="Unassembled WGS sequence"/>
</dbReference>
<protein>
    <recommendedName>
        <fullName evidence="4">Prepilin type IV endopeptidase peptidase domain-containing protein</fullName>
    </recommendedName>
</protein>
<organism evidence="2 3">
    <name type="scientific">Acetobacter lambici</name>
    <dbReference type="NCBI Taxonomy" id="1332824"/>
    <lineage>
        <taxon>Bacteria</taxon>
        <taxon>Pseudomonadati</taxon>
        <taxon>Pseudomonadota</taxon>
        <taxon>Alphaproteobacteria</taxon>
        <taxon>Acetobacterales</taxon>
        <taxon>Acetobacteraceae</taxon>
        <taxon>Acetobacter</taxon>
    </lineage>
</organism>
<keyword evidence="1" id="KW-0472">Membrane</keyword>
<dbReference type="EMBL" id="JAMYZZ010000004">
    <property type="protein sequence ID" value="MCP1257839.1"/>
    <property type="molecule type" value="Genomic_DNA"/>
</dbReference>